<organism evidence="2 3">
    <name type="scientific">Candidatus Opimibacter skivensis</name>
    <dbReference type="NCBI Taxonomy" id="2982028"/>
    <lineage>
        <taxon>Bacteria</taxon>
        <taxon>Pseudomonadati</taxon>
        <taxon>Bacteroidota</taxon>
        <taxon>Saprospiria</taxon>
        <taxon>Saprospirales</taxon>
        <taxon>Saprospiraceae</taxon>
        <taxon>Candidatus Opimibacter</taxon>
    </lineage>
</organism>
<dbReference type="InterPro" id="IPR000326">
    <property type="entry name" value="PAP2/HPO"/>
</dbReference>
<sequence length="472" mass="53185">MNSRKLFLIFSAISIFVILFTVSCKEDNTVAATKLVKEYSSEASLKWNQLFLRVERYAQGFRPGPAPRALGLMGFAAYEACVSGMPEYNSLESLYPAVNIPHVIEGAEYHWPTVVHNVYKTMMPLLFGDQDEPPIDVRNEWNSLISELDAKYLNEAGEVVYNRSKAYGESVGRAVWEWSTSDTYGHLVYLNPFGNYNTNETYDWTAHYRGPGDWQPTSPGPTSPVGPFYGKARTWVVNETDKLCLPPSAYFMEYSEDPKSEYYAEAIQAYTKNAAIDYNVKWKGEFWSDDLSDLTFSPGPRWIAICNQIIKKENVSLDKTLEAYAKTGMALNDAAVAAWYSKYYYNVERPVTYIRKVIDPTYKSNLNNPLNGDIGFVPAFPAYPSGHSTFGGAGSEALASVFGYNYSMTDNCHLGRTEFVGTPRSFTSLHEMALENAWSRVLLGTHWYMDCLEGVRLGTVVGQKVDALPWKK</sequence>
<dbReference type="Gene3D" id="1.10.606.20">
    <property type="match status" value="1"/>
</dbReference>
<accession>A0A9D7SZR5</accession>
<dbReference type="InterPro" id="IPR036938">
    <property type="entry name" value="PAP2/HPO_sf"/>
</dbReference>
<dbReference type="PANTHER" id="PTHR34599">
    <property type="entry name" value="PEROXIDASE-RELATED"/>
    <property type="match status" value="1"/>
</dbReference>
<dbReference type="Proteomes" id="UP000808337">
    <property type="component" value="Unassembled WGS sequence"/>
</dbReference>
<protein>
    <submittedName>
        <fullName evidence="2">Vanadium-dependent haloperoxidase</fullName>
    </submittedName>
</protein>
<dbReference type="CDD" id="cd03398">
    <property type="entry name" value="PAP2_haloperoxidase"/>
    <property type="match status" value="1"/>
</dbReference>
<dbReference type="InterPro" id="IPR052559">
    <property type="entry name" value="V-haloperoxidase"/>
</dbReference>
<comment type="caution">
    <text evidence="2">The sequence shown here is derived from an EMBL/GenBank/DDBJ whole genome shotgun (WGS) entry which is preliminary data.</text>
</comment>
<dbReference type="PANTHER" id="PTHR34599:SF1">
    <property type="entry name" value="PHOSPHATIDIC ACID PHOSPHATASE TYPE 2_HALOPEROXIDASE DOMAIN-CONTAINING PROTEIN"/>
    <property type="match status" value="1"/>
</dbReference>
<evidence type="ECO:0000313" key="2">
    <source>
        <dbReference type="EMBL" id="MBK9984590.1"/>
    </source>
</evidence>
<reference evidence="2 3" key="1">
    <citation type="submission" date="2020-10" db="EMBL/GenBank/DDBJ databases">
        <title>Connecting structure to function with the recovery of over 1000 high-quality activated sludge metagenome-assembled genomes encoding full-length rRNA genes using long-read sequencing.</title>
        <authorList>
            <person name="Singleton C.M."/>
            <person name="Petriglieri F."/>
            <person name="Kristensen J.M."/>
            <person name="Kirkegaard R.H."/>
            <person name="Michaelsen T.Y."/>
            <person name="Andersen M.H."/>
            <person name="Karst S.M."/>
            <person name="Dueholm M.S."/>
            <person name="Nielsen P.H."/>
            <person name="Albertsen M."/>
        </authorList>
    </citation>
    <scope>NUCLEOTIDE SEQUENCE [LARGE SCALE GENOMIC DNA]</scope>
    <source>
        <strain evidence="2">Ribe_18-Q3-R11-54_MAXAC.273</strain>
    </source>
</reference>
<dbReference type="PROSITE" id="PS51257">
    <property type="entry name" value="PROKAR_LIPOPROTEIN"/>
    <property type="match status" value="1"/>
</dbReference>
<evidence type="ECO:0000259" key="1">
    <source>
        <dbReference type="Pfam" id="PF01569"/>
    </source>
</evidence>
<dbReference type="AlphaFoldDB" id="A0A9D7SZR5"/>
<gene>
    <name evidence="2" type="ORF">IPP15_19875</name>
</gene>
<dbReference type="EMBL" id="JADKGY010000030">
    <property type="protein sequence ID" value="MBK9984590.1"/>
    <property type="molecule type" value="Genomic_DNA"/>
</dbReference>
<feature type="domain" description="Phosphatidic acid phosphatase type 2/haloperoxidase" evidence="1">
    <location>
        <begin position="329"/>
        <end position="462"/>
    </location>
</feature>
<dbReference type="Pfam" id="PF01569">
    <property type="entry name" value="PAP2"/>
    <property type="match status" value="1"/>
</dbReference>
<proteinExistence type="predicted"/>
<evidence type="ECO:0000313" key="3">
    <source>
        <dbReference type="Proteomes" id="UP000808337"/>
    </source>
</evidence>
<name>A0A9D7SZR5_9BACT</name>
<dbReference type="SUPFAM" id="SSF48317">
    <property type="entry name" value="Acid phosphatase/Vanadium-dependent haloperoxidase"/>
    <property type="match status" value="1"/>
</dbReference>